<dbReference type="AlphaFoldDB" id="A0A3E2TMC2"/>
<reference evidence="1 2" key="1">
    <citation type="submission" date="2018-08" db="EMBL/GenBank/DDBJ databases">
        <title>A genome reference for cultivated species of the human gut microbiota.</title>
        <authorList>
            <person name="Zou Y."/>
            <person name="Xue W."/>
            <person name="Luo G."/>
        </authorList>
    </citation>
    <scope>NUCLEOTIDE SEQUENCE [LARGE SCALE GENOMIC DNA]</scope>
    <source>
        <strain evidence="1 2">AF45-17</strain>
    </source>
</reference>
<accession>A0A3E2TMC2</accession>
<evidence type="ECO:0000313" key="1">
    <source>
        <dbReference type="EMBL" id="RGB79539.1"/>
    </source>
</evidence>
<organism evidence="1 2">
    <name type="scientific">Coprococcus catus</name>
    <dbReference type="NCBI Taxonomy" id="116085"/>
    <lineage>
        <taxon>Bacteria</taxon>
        <taxon>Bacillati</taxon>
        <taxon>Bacillota</taxon>
        <taxon>Clostridia</taxon>
        <taxon>Lachnospirales</taxon>
        <taxon>Lachnospiraceae</taxon>
        <taxon>Coprococcus</taxon>
    </lineage>
</organism>
<proteinExistence type="predicted"/>
<dbReference type="EMBL" id="QVEP01000024">
    <property type="protein sequence ID" value="RGB79539.1"/>
    <property type="molecule type" value="Genomic_DNA"/>
</dbReference>
<gene>
    <name evidence="1" type="ORF">DW070_10300</name>
</gene>
<evidence type="ECO:0000313" key="2">
    <source>
        <dbReference type="Proteomes" id="UP000260773"/>
    </source>
</evidence>
<dbReference type="Proteomes" id="UP000260773">
    <property type="component" value="Unassembled WGS sequence"/>
</dbReference>
<protein>
    <submittedName>
        <fullName evidence="1">Uncharacterized protein</fullName>
    </submittedName>
</protein>
<sequence>MNANDEGMYVFEQHPRIFCVILGVSGKQSGVSGNQSGNGKSGPFWIRFPGVCFSHQLQSANAAWGG</sequence>
<name>A0A3E2TMC2_9FIRM</name>
<comment type="caution">
    <text evidence="1">The sequence shown here is derived from an EMBL/GenBank/DDBJ whole genome shotgun (WGS) entry which is preliminary data.</text>
</comment>